<evidence type="ECO:0000313" key="3">
    <source>
        <dbReference type="Proteomes" id="UP000078512"/>
    </source>
</evidence>
<name>A0A197JE23_9FUNG</name>
<keyword evidence="3" id="KW-1185">Reference proteome</keyword>
<feature type="compositionally biased region" description="Low complexity" evidence="1">
    <location>
        <begin position="147"/>
        <end position="165"/>
    </location>
</feature>
<dbReference type="EMBL" id="KV442120">
    <property type="protein sequence ID" value="OAQ23392.1"/>
    <property type="molecule type" value="Genomic_DNA"/>
</dbReference>
<evidence type="ECO:0000256" key="1">
    <source>
        <dbReference type="SAM" id="MobiDB-lite"/>
    </source>
</evidence>
<organism evidence="2 3">
    <name type="scientific">Linnemannia elongata AG-77</name>
    <dbReference type="NCBI Taxonomy" id="1314771"/>
    <lineage>
        <taxon>Eukaryota</taxon>
        <taxon>Fungi</taxon>
        <taxon>Fungi incertae sedis</taxon>
        <taxon>Mucoromycota</taxon>
        <taxon>Mortierellomycotina</taxon>
        <taxon>Mortierellomycetes</taxon>
        <taxon>Mortierellales</taxon>
        <taxon>Mortierellaceae</taxon>
        <taxon>Linnemannia</taxon>
    </lineage>
</organism>
<dbReference type="AlphaFoldDB" id="A0A197JE23"/>
<accession>A0A197JE23</accession>
<feature type="compositionally biased region" description="Polar residues" evidence="1">
    <location>
        <begin position="173"/>
        <end position="186"/>
    </location>
</feature>
<feature type="region of interest" description="Disordered" evidence="1">
    <location>
        <begin position="92"/>
        <end position="259"/>
    </location>
</feature>
<sequence length="298" mass="32435">MFSWITSPTLPDKIETQAFRSISGGPILRINTLNDRTHRMKLVPWEDILELFPNAIYLRDANGIVMPARDSSSKRLSPKSFKLQPDVVLEVVSSHDEPPTSARPETLSTTTTEDDDSVIQSLAGTGITGGRTSTSSVPRGSTDFNLAQSTSSARTSSIRASSESAPHTHTHTPKQSSESARNQAQDATPRPPRLAATTSSSKGDDEDDWSPFQANSAATFPTQQTLTVPGPSTSTHTRPQAPLSATRTDEGRGLGQHGIMTPSDILRQEMIHRLELLSAEQEERLNLILTACRNRPSR</sequence>
<proteinExistence type="predicted"/>
<feature type="compositionally biased region" description="Polar residues" evidence="1">
    <location>
        <begin position="137"/>
        <end position="146"/>
    </location>
</feature>
<dbReference type="OrthoDB" id="2418040at2759"/>
<evidence type="ECO:0000313" key="2">
    <source>
        <dbReference type="EMBL" id="OAQ23392.1"/>
    </source>
</evidence>
<protein>
    <submittedName>
        <fullName evidence="2">Uncharacterized protein</fullName>
    </submittedName>
</protein>
<feature type="compositionally biased region" description="Polar residues" evidence="1">
    <location>
        <begin position="212"/>
        <end position="246"/>
    </location>
</feature>
<gene>
    <name evidence="2" type="ORF">K457DRAFT_159374</name>
</gene>
<reference evidence="2 3" key="1">
    <citation type="submission" date="2016-05" db="EMBL/GenBank/DDBJ databases">
        <title>Genome sequencing reveals origins of a unique bacterial endosymbiosis in the earliest lineages of terrestrial Fungi.</title>
        <authorList>
            <consortium name="DOE Joint Genome Institute"/>
            <person name="Uehling J."/>
            <person name="Gryganskyi A."/>
            <person name="Hameed K."/>
            <person name="Tschaplinski T."/>
            <person name="Misztal P."/>
            <person name="Wu S."/>
            <person name="Desiro A."/>
            <person name="Vande Pol N."/>
            <person name="Du Z.-Y."/>
            <person name="Zienkiewicz A."/>
            <person name="Zienkiewicz K."/>
            <person name="Morin E."/>
            <person name="Tisserant E."/>
            <person name="Splivallo R."/>
            <person name="Hainaut M."/>
            <person name="Henrissat B."/>
            <person name="Ohm R."/>
            <person name="Kuo A."/>
            <person name="Yan J."/>
            <person name="Lipzen A."/>
            <person name="Nolan M."/>
            <person name="Labutti K."/>
            <person name="Barry K."/>
            <person name="Goldstein A."/>
            <person name="Labbe J."/>
            <person name="Schadt C."/>
            <person name="Tuskan G."/>
            <person name="Grigoriev I."/>
            <person name="Martin F."/>
            <person name="Vilgalys R."/>
            <person name="Bonito G."/>
        </authorList>
    </citation>
    <scope>NUCLEOTIDE SEQUENCE [LARGE SCALE GENOMIC DNA]</scope>
    <source>
        <strain evidence="2 3">AG-77</strain>
    </source>
</reference>
<dbReference type="Proteomes" id="UP000078512">
    <property type="component" value="Unassembled WGS sequence"/>
</dbReference>